<evidence type="ECO:0000256" key="16">
    <source>
        <dbReference type="PROSITE-ProRule" id="PRU00192"/>
    </source>
</evidence>
<keyword evidence="10" id="KW-0832">Ubl conjugation</keyword>
<evidence type="ECO:0000313" key="19">
    <source>
        <dbReference type="EMBL" id="EFX63144.1"/>
    </source>
</evidence>
<name>E9HYN7_DAPPU</name>
<dbReference type="GO" id="GO:0006357">
    <property type="term" value="P:regulation of transcription by RNA polymerase II"/>
    <property type="evidence" value="ECO:0000318"/>
    <property type="project" value="GO_Central"/>
</dbReference>
<dbReference type="FunFam" id="2.30.30.40:FF:000006">
    <property type="entry name" value="RIMS-binding protein 2 isoform X1"/>
    <property type="match status" value="1"/>
</dbReference>
<dbReference type="InterPro" id="IPR001452">
    <property type="entry name" value="SH3_domain"/>
</dbReference>
<dbReference type="Proteomes" id="UP000000305">
    <property type="component" value="Unassembled WGS sequence"/>
</dbReference>
<comment type="function">
    <text evidence="1">May be involved in transcriptional regulation.</text>
</comment>
<keyword evidence="12" id="KW-0238">DNA-binding</keyword>
<keyword evidence="8 15" id="KW-0863">Zinc-finger</keyword>
<dbReference type="InterPro" id="IPR013087">
    <property type="entry name" value="Znf_C2H2_type"/>
</dbReference>
<dbReference type="InterPro" id="IPR050888">
    <property type="entry name" value="ZnF_C2H2-type_TF"/>
</dbReference>
<evidence type="ECO:0000256" key="12">
    <source>
        <dbReference type="ARBA" id="ARBA00023125"/>
    </source>
</evidence>
<dbReference type="OrthoDB" id="6330646at2759"/>
<feature type="domain" description="SH3" evidence="17">
    <location>
        <begin position="264"/>
        <end position="332"/>
    </location>
</feature>
<dbReference type="SUPFAM" id="SSF57667">
    <property type="entry name" value="beta-beta-alpha zinc fingers"/>
    <property type="match status" value="4"/>
</dbReference>
<dbReference type="AlphaFoldDB" id="E9HYN7"/>
<evidence type="ECO:0000256" key="8">
    <source>
        <dbReference type="ARBA" id="ARBA00022771"/>
    </source>
</evidence>
<keyword evidence="20" id="KW-1185">Reference proteome</keyword>
<evidence type="ECO:0000256" key="2">
    <source>
        <dbReference type="ARBA" id="ARBA00004123"/>
    </source>
</evidence>
<dbReference type="Pfam" id="PF12874">
    <property type="entry name" value="zf-met"/>
    <property type="match status" value="2"/>
</dbReference>
<comment type="similarity">
    <text evidence="3">Belongs to the krueppel C2H2-type zinc-finger protein family.</text>
</comment>
<feature type="domain" description="C2H2-type" evidence="18">
    <location>
        <begin position="135"/>
        <end position="163"/>
    </location>
</feature>
<dbReference type="Pfam" id="PF13912">
    <property type="entry name" value="zf-C2H2_6"/>
    <property type="match status" value="2"/>
</dbReference>
<gene>
    <name evidence="19" type="ORF">DAPPUDRAFT_335885</name>
</gene>
<keyword evidence="14" id="KW-0539">Nucleus</keyword>
<dbReference type="SUPFAM" id="SSF50044">
    <property type="entry name" value="SH3-domain"/>
    <property type="match status" value="1"/>
</dbReference>
<evidence type="ECO:0000259" key="17">
    <source>
        <dbReference type="PROSITE" id="PS50002"/>
    </source>
</evidence>
<evidence type="ECO:0000256" key="10">
    <source>
        <dbReference type="ARBA" id="ARBA00022843"/>
    </source>
</evidence>
<dbReference type="eggNOG" id="KOG1721">
    <property type="taxonomic scope" value="Eukaryota"/>
</dbReference>
<dbReference type="KEGG" id="dpx:DAPPUDRAFT_335885"/>
<dbReference type="OMA" id="THCHHER"/>
<dbReference type="GO" id="GO:0008270">
    <property type="term" value="F:zinc ion binding"/>
    <property type="evidence" value="ECO:0007669"/>
    <property type="project" value="UniProtKB-KW"/>
</dbReference>
<keyword evidence="11" id="KW-0805">Transcription regulation</keyword>
<evidence type="ECO:0000256" key="15">
    <source>
        <dbReference type="PROSITE-ProRule" id="PRU00042"/>
    </source>
</evidence>
<dbReference type="GO" id="GO:0005634">
    <property type="term" value="C:nucleus"/>
    <property type="evidence" value="ECO:0000318"/>
    <property type="project" value="GO_Central"/>
</dbReference>
<dbReference type="InParanoid" id="E9HYN7"/>
<feature type="domain" description="C2H2-type" evidence="18">
    <location>
        <begin position="51"/>
        <end position="79"/>
    </location>
</feature>
<dbReference type="PROSITE" id="PS50002">
    <property type="entry name" value="SH3"/>
    <property type="match status" value="1"/>
</dbReference>
<keyword evidence="4 16" id="KW-0728">SH3 domain</keyword>
<dbReference type="SMART" id="SM00326">
    <property type="entry name" value="SH3"/>
    <property type="match status" value="1"/>
</dbReference>
<evidence type="ECO:0000256" key="14">
    <source>
        <dbReference type="ARBA" id="ARBA00023242"/>
    </source>
</evidence>
<dbReference type="PROSITE" id="PS00028">
    <property type="entry name" value="ZINC_FINGER_C2H2_1"/>
    <property type="match status" value="7"/>
</dbReference>
<dbReference type="Pfam" id="PF14604">
    <property type="entry name" value="SH3_9"/>
    <property type="match status" value="1"/>
</dbReference>
<evidence type="ECO:0000256" key="7">
    <source>
        <dbReference type="ARBA" id="ARBA00022737"/>
    </source>
</evidence>
<feature type="domain" description="C2H2-type" evidence="18">
    <location>
        <begin position="163"/>
        <end position="191"/>
    </location>
</feature>
<evidence type="ECO:0000259" key="18">
    <source>
        <dbReference type="PROSITE" id="PS50157"/>
    </source>
</evidence>
<dbReference type="Gene3D" id="2.30.30.40">
    <property type="entry name" value="SH3 Domains"/>
    <property type="match status" value="1"/>
</dbReference>
<keyword evidence="9" id="KW-0862">Zinc</keyword>
<proteinExistence type="inferred from homology"/>
<dbReference type="InterPro" id="IPR036236">
    <property type="entry name" value="Znf_C2H2_sf"/>
</dbReference>
<organism evidence="19 20">
    <name type="scientific">Daphnia pulex</name>
    <name type="common">Water flea</name>
    <dbReference type="NCBI Taxonomy" id="6669"/>
    <lineage>
        <taxon>Eukaryota</taxon>
        <taxon>Metazoa</taxon>
        <taxon>Ecdysozoa</taxon>
        <taxon>Arthropoda</taxon>
        <taxon>Crustacea</taxon>
        <taxon>Branchiopoda</taxon>
        <taxon>Diplostraca</taxon>
        <taxon>Cladocera</taxon>
        <taxon>Anomopoda</taxon>
        <taxon>Daphniidae</taxon>
        <taxon>Daphnia</taxon>
    </lineage>
</organism>
<feature type="domain" description="C2H2-type" evidence="18">
    <location>
        <begin position="79"/>
        <end position="107"/>
    </location>
</feature>
<feature type="domain" description="C2H2-type" evidence="18">
    <location>
        <begin position="23"/>
        <end position="51"/>
    </location>
</feature>
<dbReference type="Pfam" id="PF00096">
    <property type="entry name" value="zf-C2H2"/>
    <property type="match status" value="2"/>
</dbReference>
<feature type="domain" description="C2H2-type" evidence="18">
    <location>
        <begin position="107"/>
        <end position="135"/>
    </location>
</feature>
<evidence type="ECO:0000313" key="20">
    <source>
        <dbReference type="Proteomes" id="UP000000305"/>
    </source>
</evidence>
<dbReference type="InterPro" id="IPR036028">
    <property type="entry name" value="SH3-like_dom_sf"/>
</dbReference>
<evidence type="ECO:0000256" key="3">
    <source>
        <dbReference type="ARBA" id="ARBA00006991"/>
    </source>
</evidence>
<dbReference type="EMBL" id="GL733196">
    <property type="protein sequence ID" value="EFX63144.1"/>
    <property type="molecule type" value="Genomic_DNA"/>
</dbReference>
<accession>E9HYN7</accession>
<evidence type="ECO:0000256" key="11">
    <source>
        <dbReference type="ARBA" id="ARBA00023015"/>
    </source>
</evidence>
<evidence type="ECO:0000256" key="6">
    <source>
        <dbReference type="ARBA" id="ARBA00022723"/>
    </source>
</evidence>
<keyword evidence="5" id="KW-1017">Isopeptide bond</keyword>
<evidence type="ECO:0008006" key="21">
    <source>
        <dbReference type="Google" id="ProtNLM"/>
    </source>
</evidence>
<dbReference type="FunFam" id="3.30.160.60:FF:001792">
    <property type="entry name" value="Zinc finger and BTB domain-containing 40"/>
    <property type="match status" value="2"/>
</dbReference>
<dbReference type="PROSITE" id="PS50157">
    <property type="entry name" value="ZINC_FINGER_C2H2_2"/>
    <property type="match status" value="7"/>
</dbReference>
<dbReference type="PANTHER" id="PTHR24406">
    <property type="entry name" value="TRANSCRIPTIONAL REPRESSOR CTCFL-RELATED"/>
    <property type="match status" value="1"/>
</dbReference>
<keyword evidence="7" id="KW-0677">Repeat</keyword>
<dbReference type="Gene3D" id="3.30.160.60">
    <property type="entry name" value="Classic Zinc Finger"/>
    <property type="match status" value="6"/>
</dbReference>
<dbReference type="GO" id="GO:0001228">
    <property type="term" value="F:DNA-binding transcription activator activity, RNA polymerase II-specific"/>
    <property type="evidence" value="ECO:0000318"/>
    <property type="project" value="GO_Central"/>
</dbReference>
<evidence type="ECO:0000256" key="4">
    <source>
        <dbReference type="ARBA" id="ARBA00022443"/>
    </source>
</evidence>
<dbReference type="SMART" id="SM00355">
    <property type="entry name" value="ZnF_C2H2"/>
    <property type="match status" value="7"/>
</dbReference>
<comment type="subcellular location">
    <subcellularLocation>
        <location evidence="2">Nucleus</location>
    </subcellularLocation>
</comment>
<dbReference type="GO" id="GO:0000978">
    <property type="term" value="F:RNA polymerase II cis-regulatory region sequence-specific DNA binding"/>
    <property type="evidence" value="ECO:0000318"/>
    <property type="project" value="GO_Central"/>
</dbReference>
<evidence type="ECO:0000256" key="13">
    <source>
        <dbReference type="ARBA" id="ARBA00023163"/>
    </source>
</evidence>
<keyword evidence="6" id="KW-0479">Metal-binding</keyword>
<sequence>MYSSSGSLVVHKIAVHSENGNVFKCDLCVKFFRNKESLNMHNQSIHSRNSVTCETCERVFRSMIYLNAHKRNVHTGKKWECDLCEKSFNTKSYLGAHKKTVHTGKKMQCDLCEKSYKTMKILDVHKRNVHTEKKWECETCEKVFRSMLYLNAHKKTVHTGKKWECDLCEKSFNTKSYLGAHKKTVHTGKKMQCDLCDKSYKTKGNLDAHKRTVHTGKKVECDLLPLSLSALPLDVHSLQHTVPLNTINPQTETSADMLEIPGKGRCYVYLAKYTYDPFTQSPNDNPEAEVSLASGDYILVWKTMDGDGFYEGESLDGRKGLVPSNFIKRLQGEDLVKFNRAAVLGLQICGDDSSKTTSPRDLLGVSPNHKQSSMSSHFEGKWDYRNRRPMRAYDSSRVGHPSINQLPSLPHQHLQQQLQQHQQQQILPHQQVITNNNPIEQGESNVKKTRFSNLKNIQIQYSDL</sequence>
<protein>
    <recommendedName>
        <fullName evidence="21">Zinc finger protein</fullName>
    </recommendedName>
</protein>
<evidence type="ECO:0000256" key="5">
    <source>
        <dbReference type="ARBA" id="ARBA00022499"/>
    </source>
</evidence>
<keyword evidence="13" id="KW-0804">Transcription</keyword>
<feature type="domain" description="C2H2-type" evidence="18">
    <location>
        <begin position="191"/>
        <end position="219"/>
    </location>
</feature>
<evidence type="ECO:0000256" key="1">
    <source>
        <dbReference type="ARBA" id="ARBA00003767"/>
    </source>
</evidence>
<dbReference type="eggNOG" id="KOG3632">
    <property type="taxonomic scope" value="Eukaryota"/>
</dbReference>
<dbReference type="HOGENOM" id="CLU_589593_0_0_1"/>
<dbReference type="PhylomeDB" id="E9HYN7"/>
<evidence type="ECO:0000256" key="9">
    <source>
        <dbReference type="ARBA" id="ARBA00022833"/>
    </source>
</evidence>
<reference evidence="19 20" key="1">
    <citation type="journal article" date="2011" name="Science">
        <title>The ecoresponsive genome of Daphnia pulex.</title>
        <authorList>
            <person name="Colbourne J.K."/>
            <person name="Pfrender M.E."/>
            <person name="Gilbert D."/>
            <person name="Thomas W.K."/>
            <person name="Tucker A."/>
            <person name="Oakley T.H."/>
            <person name="Tokishita S."/>
            <person name="Aerts A."/>
            <person name="Arnold G.J."/>
            <person name="Basu M.K."/>
            <person name="Bauer D.J."/>
            <person name="Caceres C.E."/>
            <person name="Carmel L."/>
            <person name="Casola C."/>
            <person name="Choi J.H."/>
            <person name="Detter J.C."/>
            <person name="Dong Q."/>
            <person name="Dusheyko S."/>
            <person name="Eads B.D."/>
            <person name="Frohlich T."/>
            <person name="Geiler-Samerotte K.A."/>
            <person name="Gerlach D."/>
            <person name="Hatcher P."/>
            <person name="Jogdeo S."/>
            <person name="Krijgsveld J."/>
            <person name="Kriventseva E.V."/>
            <person name="Kultz D."/>
            <person name="Laforsch C."/>
            <person name="Lindquist E."/>
            <person name="Lopez J."/>
            <person name="Manak J.R."/>
            <person name="Muller J."/>
            <person name="Pangilinan J."/>
            <person name="Patwardhan R.P."/>
            <person name="Pitluck S."/>
            <person name="Pritham E.J."/>
            <person name="Rechtsteiner A."/>
            <person name="Rho M."/>
            <person name="Rogozin I.B."/>
            <person name="Sakarya O."/>
            <person name="Salamov A."/>
            <person name="Schaack S."/>
            <person name="Shapiro H."/>
            <person name="Shiga Y."/>
            <person name="Skalitzky C."/>
            <person name="Smith Z."/>
            <person name="Souvorov A."/>
            <person name="Sung W."/>
            <person name="Tang Z."/>
            <person name="Tsuchiya D."/>
            <person name="Tu H."/>
            <person name="Vos H."/>
            <person name="Wang M."/>
            <person name="Wolf Y.I."/>
            <person name="Yamagata H."/>
            <person name="Yamada T."/>
            <person name="Ye Y."/>
            <person name="Shaw J.R."/>
            <person name="Andrews J."/>
            <person name="Crease T.J."/>
            <person name="Tang H."/>
            <person name="Lucas S.M."/>
            <person name="Robertson H.M."/>
            <person name="Bork P."/>
            <person name="Koonin E.V."/>
            <person name="Zdobnov E.M."/>
            <person name="Grigoriev I.V."/>
            <person name="Lynch M."/>
            <person name="Boore J.L."/>
        </authorList>
    </citation>
    <scope>NUCLEOTIDE SEQUENCE [LARGE SCALE GENOMIC DNA]</scope>
</reference>